<proteinExistence type="predicted"/>
<dbReference type="OrthoDB" id="5981048at2759"/>
<sequence>MNYFKGQCKKVVDGLRSTFHGVPTLRVFGEDQQQDELEYILDNMNTTSSLEVNVDTMERLPLKIPETIEHLRIQFGSWITLDYVMHSKMISLVLWDTFLTNEDLNVIFKSWLELKSHQNLEYLEINLRSLEDFVEVAMKDVPYKIGNSIPTPKKGSLESGIWNLESGIWNLESGIWNLESGIWNLESGIWNLESGIWNLESGIWNLESGIWNLESGIWNLIWNLESGIWNLESGIWNLESGIWNLESGIWNLESGIWNLESGIWNLESGIWNLESGICNLESRIWNLESGIWNLEFGIWNLEFGIWNLESGIRDSES</sequence>
<comment type="caution">
    <text evidence="2">The sequence shown here is derived from an EMBL/GenBank/DDBJ whole genome shotgun (WGS) entry which is preliminary data.</text>
</comment>
<dbReference type="Proteomes" id="UP000230233">
    <property type="component" value="Chromosome II"/>
</dbReference>
<dbReference type="AlphaFoldDB" id="A0A2G5UW01"/>
<evidence type="ECO:0000313" key="2">
    <source>
        <dbReference type="EMBL" id="PIC43673.1"/>
    </source>
</evidence>
<keyword evidence="3" id="KW-1185">Reference proteome</keyword>
<dbReference type="PANTHER" id="PTHR21503:SF8">
    <property type="entry name" value="F-BOX ASSOCIATED DOMAIN-CONTAINING PROTEIN-RELATED"/>
    <property type="match status" value="1"/>
</dbReference>
<feature type="domain" description="Sdz-33 F-box" evidence="1">
    <location>
        <begin position="64"/>
        <end position="125"/>
    </location>
</feature>
<accession>A0A2G5UW01</accession>
<protein>
    <recommendedName>
        <fullName evidence="1">Sdz-33 F-box domain-containing protein</fullName>
    </recommendedName>
</protein>
<reference evidence="3" key="1">
    <citation type="submission" date="2017-10" db="EMBL/GenBank/DDBJ databases">
        <title>Rapid genome shrinkage in a self-fertile nematode reveals novel sperm competition proteins.</title>
        <authorList>
            <person name="Yin D."/>
            <person name="Schwarz E.M."/>
            <person name="Thomas C.G."/>
            <person name="Felde R.L."/>
            <person name="Korf I.F."/>
            <person name="Cutter A.D."/>
            <person name="Schartner C.M."/>
            <person name="Ralston E.J."/>
            <person name="Meyer B.J."/>
            <person name="Haag E.S."/>
        </authorList>
    </citation>
    <scope>NUCLEOTIDE SEQUENCE [LARGE SCALE GENOMIC DNA]</scope>
    <source>
        <strain evidence="3">JU1422</strain>
    </source>
</reference>
<dbReference type="STRING" id="1611254.A0A2G5UW01"/>
<dbReference type="PANTHER" id="PTHR21503">
    <property type="entry name" value="F-BOX-CONTAINING HYPOTHETICAL PROTEIN C.ELEGANS"/>
    <property type="match status" value="1"/>
</dbReference>
<evidence type="ECO:0000313" key="3">
    <source>
        <dbReference type="Proteomes" id="UP000230233"/>
    </source>
</evidence>
<dbReference type="InterPro" id="IPR012885">
    <property type="entry name" value="F-box_Sdz-33"/>
</dbReference>
<dbReference type="EMBL" id="PDUG01000002">
    <property type="protein sequence ID" value="PIC43673.1"/>
    <property type="molecule type" value="Genomic_DNA"/>
</dbReference>
<evidence type="ECO:0000259" key="1">
    <source>
        <dbReference type="Pfam" id="PF07735"/>
    </source>
</evidence>
<gene>
    <name evidence="2" type="primary">Cnig_chr_II.g4323</name>
    <name evidence="2" type="ORF">B9Z55_004323</name>
</gene>
<name>A0A2G5UW01_9PELO</name>
<dbReference type="Pfam" id="PF07735">
    <property type="entry name" value="FBA_2"/>
    <property type="match status" value="1"/>
</dbReference>
<organism evidence="2 3">
    <name type="scientific">Caenorhabditis nigoni</name>
    <dbReference type="NCBI Taxonomy" id="1611254"/>
    <lineage>
        <taxon>Eukaryota</taxon>
        <taxon>Metazoa</taxon>
        <taxon>Ecdysozoa</taxon>
        <taxon>Nematoda</taxon>
        <taxon>Chromadorea</taxon>
        <taxon>Rhabditida</taxon>
        <taxon>Rhabditina</taxon>
        <taxon>Rhabditomorpha</taxon>
        <taxon>Rhabditoidea</taxon>
        <taxon>Rhabditidae</taxon>
        <taxon>Peloderinae</taxon>
        <taxon>Caenorhabditis</taxon>
    </lineage>
</organism>